<reference evidence="1" key="1">
    <citation type="journal article" date="2020" name="Nature">
        <title>Giant virus diversity and host interactions through global metagenomics.</title>
        <authorList>
            <person name="Schulz F."/>
            <person name="Roux S."/>
            <person name="Paez-Espino D."/>
            <person name="Jungbluth S."/>
            <person name="Walsh D.A."/>
            <person name="Denef V.J."/>
            <person name="McMahon K.D."/>
            <person name="Konstantinidis K.T."/>
            <person name="Eloe-Fadrosh E.A."/>
            <person name="Kyrpides N.C."/>
            <person name="Woyke T."/>
        </authorList>
    </citation>
    <scope>NUCLEOTIDE SEQUENCE</scope>
    <source>
        <strain evidence="1">GVMAG-M-3300009149-34</strain>
    </source>
</reference>
<dbReference type="EMBL" id="MN738892">
    <property type="protein sequence ID" value="QHT30110.1"/>
    <property type="molecule type" value="Genomic_DNA"/>
</dbReference>
<evidence type="ECO:0000313" key="1">
    <source>
        <dbReference type="EMBL" id="QHT30110.1"/>
    </source>
</evidence>
<sequence>MNDKCDIEKGIPVFRKSTGRYYNEPTFVDIPLTPQTENRWKTKLKNMRDALVEGTMQSSVYVPIVTTKNIKPQKSRCNNCIIS</sequence>
<dbReference type="AlphaFoldDB" id="A0A6C0EP34"/>
<proteinExistence type="predicted"/>
<accession>A0A6C0EP34</accession>
<name>A0A6C0EP34_9ZZZZ</name>
<organism evidence="1">
    <name type="scientific">viral metagenome</name>
    <dbReference type="NCBI Taxonomy" id="1070528"/>
    <lineage>
        <taxon>unclassified sequences</taxon>
        <taxon>metagenomes</taxon>
        <taxon>organismal metagenomes</taxon>
    </lineage>
</organism>
<protein>
    <submittedName>
        <fullName evidence="1">Uncharacterized protein</fullName>
    </submittedName>
</protein>